<dbReference type="InterPro" id="IPR036866">
    <property type="entry name" value="RibonucZ/Hydroxyglut_hydro"/>
</dbReference>
<proteinExistence type="predicted"/>
<dbReference type="Pfam" id="PF00753">
    <property type="entry name" value="Lactamase_B"/>
    <property type="match status" value="1"/>
</dbReference>
<dbReference type="SMART" id="SM00849">
    <property type="entry name" value="Lactamase_B"/>
    <property type="match status" value="1"/>
</dbReference>
<evidence type="ECO:0000313" key="3">
    <source>
        <dbReference type="Proteomes" id="UP000695022"/>
    </source>
</evidence>
<name>A0ABM1EJS3_PRICU</name>
<keyword evidence="1" id="KW-0479">Metal-binding</keyword>
<protein>
    <submittedName>
        <fullName evidence="4">Persulfide dioxygenase ETHE1, mitochondrial-like isoform X2</fullName>
    </submittedName>
</protein>
<dbReference type="CDD" id="cd07724">
    <property type="entry name" value="POD-like_MBL-fold"/>
    <property type="match status" value="1"/>
</dbReference>
<accession>A0ABM1EJS3</accession>
<gene>
    <name evidence="4" type="primary">LOC106812946</name>
</gene>
<sequence>MICGSVPVKAASTVVKGGQLLFRQLFEHKSCTYTYLLADPGSNEAVIIDPVIEMVERDSRLVEQLKLNLKYALNTHVHADHVTGTGLLKKTFPQCRSVLSELSGGKADIYVKHGDKVSVGGLNLEVRATPGHTNGCLTYVLHQYMMAFTGDALLVRGCGRTDFQQGNPRTLYNSVHQQIFSLPNEYLLYPAHDYTGQTVTSVEKERTHNKRLTKTVEQFEQIMANLGLPYPAQIDRALPLNLVCGLQELLSVKDQTEQQSKT</sequence>
<dbReference type="PANTHER" id="PTHR43084">
    <property type="entry name" value="PERSULFIDE DIOXYGENASE ETHE1"/>
    <property type="match status" value="1"/>
</dbReference>
<dbReference type="Gene3D" id="3.60.15.10">
    <property type="entry name" value="Ribonuclease Z/Hydroxyacylglutathione hydrolase-like"/>
    <property type="match status" value="1"/>
</dbReference>
<feature type="domain" description="Metallo-beta-lactamase" evidence="2">
    <location>
        <begin position="31"/>
        <end position="192"/>
    </location>
</feature>
<evidence type="ECO:0000259" key="2">
    <source>
        <dbReference type="SMART" id="SM00849"/>
    </source>
</evidence>
<dbReference type="Proteomes" id="UP000695022">
    <property type="component" value="Unplaced"/>
</dbReference>
<dbReference type="InterPro" id="IPR001279">
    <property type="entry name" value="Metallo-B-lactamas"/>
</dbReference>
<organism evidence="3 4">
    <name type="scientific">Priapulus caudatus</name>
    <name type="common">Priapulid worm</name>
    <dbReference type="NCBI Taxonomy" id="37621"/>
    <lineage>
        <taxon>Eukaryota</taxon>
        <taxon>Metazoa</taxon>
        <taxon>Ecdysozoa</taxon>
        <taxon>Scalidophora</taxon>
        <taxon>Priapulida</taxon>
        <taxon>Priapulimorpha</taxon>
        <taxon>Priapulimorphida</taxon>
        <taxon>Priapulidae</taxon>
        <taxon>Priapulus</taxon>
    </lineage>
</organism>
<evidence type="ECO:0000256" key="1">
    <source>
        <dbReference type="ARBA" id="ARBA00022723"/>
    </source>
</evidence>
<dbReference type="InterPro" id="IPR051682">
    <property type="entry name" value="Mito_Persulfide_Diox"/>
</dbReference>
<reference evidence="4" key="1">
    <citation type="submission" date="2025-08" db="UniProtKB">
        <authorList>
            <consortium name="RefSeq"/>
        </authorList>
    </citation>
    <scope>IDENTIFICATION</scope>
</reference>
<evidence type="ECO:0000313" key="4">
    <source>
        <dbReference type="RefSeq" id="XP_014672444.1"/>
    </source>
</evidence>
<dbReference type="SUPFAM" id="SSF56281">
    <property type="entry name" value="Metallo-hydrolase/oxidoreductase"/>
    <property type="match status" value="1"/>
</dbReference>
<dbReference type="GeneID" id="106812946"/>
<keyword evidence="3" id="KW-1185">Reference proteome</keyword>
<dbReference type="PANTHER" id="PTHR43084:SF1">
    <property type="entry name" value="PERSULFIDE DIOXYGENASE ETHE1, MITOCHONDRIAL"/>
    <property type="match status" value="1"/>
</dbReference>
<dbReference type="InterPro" id="IPR044528">
    <property type="entry name" value="POD-like_MBL-fold"/>
</dbReference>
<dbReference type="RefSeq" id="XP_014672444.1">
    <property type="nucleotide sequence ID" value="XM_014816958.1"/>
</dbReference>